<evidence type="ECO:0000313" key="3">
    <source>
        <dbReference type="Proteomes" id="UP000217103"/>
    </source>
</evidence>
<accession>A0A1H1H2G7</accession>
<dbReference type="EMBL" id="FNKK01000002">
    <property type="protein sequence ID" value="SDR19614.1"/>
    <property type="molecule type" value="Genomic_DNA"/>
</dbReference>
<keyword evidence="3" id="KW-1185">Reference proteome</keyword>
<dbReference type="AlphaFoldDB" id="A0A1H1H2G7"/>
<protein>
    <submittedName>
        <fullName evidence="2">Uncharacterized protein</fullName>
    </submittedName>
</protein>
<evidence type="ECO:0000313" key="2">
    <source>
        <dbReference type="EMBL" id="SDR19614.1"/>
    </source>
</evidence>
<dbReference type="STRING" id="35622.SAMN04489764_4005"/>
<dbReference type="OrthoDB" id="8478704at2"/>
<feature type="transmembrane region" description="Helical" evidence="1">
    <location>
        <begin position="138"/>
        <end position="164"/>
    </location>
</feature>
<sequence>MWKRIAPAVGLFFLAPIVAEFLLGNLPVTMLIALTALAPMYGGAAVLIREIARRRALGWPGIVLLGLAFALAQEAFVTRSLFDPDYAGARPLDYGYLPALGIGAWWTVFVLSLHVVWSIVVPIALVEGLNARRADTPWLGRIGLAVTGVLFALGLVLAASYAGFYTPSPWQLAGAGAAVIALVVAALRSAARAERARAADGRPAPGPWTAGAAALVAGSVFWLGAMFIDVLDVVPGTVMALVYLALGAGTAATVVRWSRRAGWDARHRTALAAGALLVYAWHGFPQPPAVPVPPAVDLAGNTVLALGAVILAVAAVRRAGRAADARPAGPGAPPAPAVHAR</sequence>
<feature type="transmembrane region" description="Helical" evidence="1">
    <location>
        <begin position="102"/>
        <end position="126"/>
    </location>
</feature>
<keyword evidence="1" id="KW-0472">Membrane</keyword>
<dbReference type="RefSeq" id="WP_093264347.1">
    <property type="nucleotide sequence ID" value="NZ_FNKK01000002.1"/>
</dbReference>
<feature type="transmembrane region" description="Helical" evidence="1">
    <location>
        <begin position="269"/>
        <end position="286"/>
    </location>
</feature>
<name>A0A1H1H2G7_9ACTN</name>
<gene>
    <name evidence="2" type="ORF">SAMN04489764_4005</name>
</gene>
<organism evidence="2 3">
    <name type="scientific">Thermostaphylospora chromogena</name>
    <dbReference type="NCBI Taxonomy" id="35622"/>
    <lineage>
        <taxon>Bacteria</taxon>
        <taxon>Bacillati</taxon>
        <taxon>Actinomycetota</taxon>
        <taxon>Actinomycetes</taxon>
        <taxon>Streptosporangiales</taxon>
        <taxon>Thermomonosporaceae</taxon>
        <taxon>Thermostaphylospora</taxon>
    </lineage>
</organism>
<feature type="transmembrane region" description="Helical" evidence="1">
    <location>
        <begin position="298"/>
        <end position="316"/>
    </location>
</feature>
<feature type="transmembrane region" description="Helical" evidence="1">
    <location>
        <begin position="170"/>
        <end position="187"/>
    </location>
</feature>
<feature type="transmembrane region" description="Helical" evidence="1">
    <location>
        <begin position="208"/>
        <end position="228"/>
    </location>
</feature>
<proteinExistence type="predicted"/>
<keyword evidence="1" id="KW-0812">Transmembrane</keyword>
<evidence type="ECO:0000256" key="1">
    <source>
        <dbReference type="SAM" id="Phobius"/>
    </source>
</evidence>
<feature type="transmembrane region" description="Helical" evidence="1">
    <location>
        <begin position="234"/>
        <end position="257"/>
    </location>
</feature>
<dbReference type="Proteomes" id="UP000217103">
    <property type="component" value="Unassembled WGS sequence"/>
</dbReference>
<feature type="transmembrane region" description="Helical" evidence="1">
    <location>
        <begin position="60"/>
        <end position="82"/>
    </location>
</feature>
<feature type="transmembrane region" description="Helical" evidence="1">
    <location>
        <begin position="29"/>
        <end position="48"/>
    </location>
</feature>
<reference evidence="2 3" key="1">
    <citation type="submission" date="2016-10" db="EMBL/GenBank/DDBJ databases">
        <authorList>
            <person name="de Groot N.N."/>
        </authorList>
    </citation>
    <scope>NUCLEOTIDE SEQUENCE [LARGE SCALE GENOMIC DNA]</scope>
    <source>
        <strain evidence="2 3">DSM 43794</strain>
    </source>
</reference>
<keyword evidence="1" id="KW-1133">Transmembrane helix</keyword>